<evidence type="ECO:0000256" key="1">
    <source>
        <dbReference type="SAM" id="MobiDB-lite"/>
    </source>
</evidence>
<gene>
    <name evidence="2" type="ORF">VZT92_016260</name>
</gene>
<feature type="compositionally biased region" description="Basic and acidic residues" evidence="1">
    <location>
        <begin position="31"/>
        <end position="48"/>
    </location>
</feature>
<dbReference type="AlphaFoldDB" id="A0AAW1ET59"/>
<comment type="caution">
    <text evidence="2">The sequence shown here is derived from an EMBL/GenBank/DDBJ whole genome shotgun (WGS) entry which is preliminary data.</text>
</comment>
<accession>A0AAW1ET59</accession>
<reference evidence="2 3" key="1">
    <citation type="journal article" date="2024" name="Genome Biol. Evol.">
        <title>Chromosome-level genome assembly of the viviparous eelpout Zoarces viviparus.</title>
        <authorList>
            <person name="Fuhrmann N."/>
            <person name="Brasseur M.V."/>
            <person name="Bakowski C.E."/>
            <person name="Podsiadlowski L."/>
            <person name="Prost S."/>
            <person name="Krehenwinkel H."/>
            <person name="Mayer C."/>
        </authorList>
    </citation>
    <scope>NUCLEOTIDE SEQUENCE [LARGE SCALE GENOMIC DNA]</scope>
    <source>
        <strain evidence="2">NO-MEL_2022_Ind0_liver</strain>
    </source>
</reference>
<evidence type="ECO:0000313" key="2">
    <source>
        <dbReference type="EMBL" id="KAK9525568.1"/>
    </source>
</evidence>
<dbReference type="EMBL" id="JBCEZU010000134">
    <property type="protein sequence ID" value="KAK9525568.1"/>
    <property type="molecule type" value="Genomic_DNA"/>
</dbReference>
<evidence type="ECO:0000313" key="3">
    <source>
        <dbReference type="Proteomes" id="UP001488805"/>
    </source>
</evidence>
<feature type="region of interest" description="Disordered" evidence="1">
    <location>
        <begin position="26"/>
        <end position="48"/>
    </location>
</feature>
<dbReference type="Proteomes" id="UP001488805">
    <property type="component" value="Unassembled WGS sequence"/>
</dbReference>
<proteinExistence type="predicted"/>
<sequence length="80" mass="8543">MGIDVANDVCADEYKSRCQYQCACQRSKTSKPPDGENRKRSDIAGVDGEAKEPRAVIGAACVCIKEPVRVASTVPACLPD</sequence>
<organism evidence="2 3">
    <name type="scientific">Zoarces viviparus</name>
    <name type="common">Viviparous eelpout</name>
    <name type="synonym">Blennius viviparus</name>
    <dbReference type="NCBI Taxonomy" id="48416"/>
    <lineage>
        <taxon>Eukaryota</taxon>
        <taxon>Metazoa</taxon>
        <taxon>Chordata</taxon>
        <taxon>Craniata</taxon>
        <taxon>Vertebrata</taxon>
        <taxon>Euteleostomi</taxon>
        <taxon>Actinopterygii</taxon>
        <taxon>Neopterygii</taxon>
        <taxon>Teleostei</taxon>
        <taxon>Neoteleostei</taxon>
        <taxon>Acanthomorphata</taxon>
        <taxon>Eupercaria</taxon>
        <taxon>Perciformes</taxon>
        <taxon>Cottioidei</taxon>
        <taxon>Zoarcales</taxon>
        <taxon>Zoarcidae</taxon>
        <taxon>Zoarcinae</taxon>
        <taxon>Zoarces</taxon>
    </lineage>
</organism>
<keyword evidence="3" id="KW-1185">Reference proteome</keyword>
<protein>
    <submittedName>
        <fullName evidence="2">Uncharacterized protein</fullName>
    </submittedName>
</protein>
<name>A0AAW1ET59_ZOAVI</name>